<gene>
    <name evidence="2" type="ORF">BI364_15940</name>
</gene>
<evidence type="ECO:0000256" key="1">
    <source>
        <dbReference type="SAM" id="Phobius"/>
    </source>
</evidence>
<keyword evidence="3" id="KW-1185">Reference proteome</keyword>
<evidence type="ECO:0000313" key="2">
    <source>
        <dbReference type="EMBL" id="AOU99227.1"/>
    </source>
</evidence>
<sequence>MPACGQRIAVTPHFKETAMSDTLKSSHSKQGNGPWPLITLIVLVLAGIAVAWTYFSLAGRQPPLPGQSFWTGRKGPEWSGAIRFEKTGFSEMNVQLVLGSTLHFSNPTSQPLDLDIVSWQGQPAATLKIPAGTTADWKPTTDGIYEYYDAKTTQFGTAHVPGSGNAKVQQVVAAKGSPHFPAPAYGVVAVTDAAGGGVMPSSNPEMTVPGGTMTYVPFVLVVKAGQVIHLTDNDGMDHSFYPGNYPVMFDDRGQVRFYHDSFRGFTMHKNGGKAQMVFYRPGLHHILCTIHSYPWHHTYRSHHFYGGFPYVMDAVVLVEPAS</sequence>
<dbReference type="SUPFAM" id="SSF49503">
    <property type="entry name" value="Cupredoxins"/>
    <property type="match status" value="1"/>
</dbReference>
<keyword evidence="1" id="KW-0812">Transmembrane</keyword>
<organism evidence="2 3">
    <name type="scientific">Acidihalobacter yilgarnensis</name>
    <dbReference type="NCBI Taxonomy" id="2819280"/>
    <lineage>
        <taxon>Bacteria</taxon>
        <taxon>Pseudomonadati</taxon>
        <taxon>Pseudomonadota</taxon>
        <taxon>Gammaproteobacteria</taxon>
        <taxon>Chromatiales</taxon>
        <taxon>Ectothiorhodospiraceae</taxon>
        <taxon>Acidihalobacter</taxon>
    </lineage>
</organism>
<dbReference type="InterPro" id="IPR008972">
    <property type="entry name" value="Cupredoxin"/>
</dbReference>
<evidence type="ECO:0000313" key="3">
    <source>
        <dbReference type="Proteomes" id="UP000095401"/>
    </source>
</evidence>
<dbReference type="AlphaFoldDB" id="A0A1D8IS45"/>
<dbReference type="Gene3D" id="2.60.40.420">
    <property type="entry name" value="Cupredoxins - blue copper proteins"/>
    <property type="match status" value="1"/>
</dbReference>
<dbReference type="Proteomes" id="UP000095401">
    <property type="component" value="Chromosome"/>
</dbReference>
<name>A0A1D8IS45_9GAMM</name>
<proteinExistence type="predicted"/>
<feature type="transmembrane region" description="Helical" evidence="1">
    <location>
        <begin position="35"/>
        <end position="55"/>
    </location>
</feature>
<keyword evidence="1" id="KW-1133">Transmembrane helix</keyword>
<dbReference type="KEGG" id="aprs:BI364_15940"/>
<keyword evidence="1" id="KW-0472">Membrane</keyword>
<accession>A0A1D8IS45</accession>
<reference evidence="3" key="1">
    <citation type="submission" date="2016-09" db="EMBL/GenBank/DDBJ databases">
        <title>Acidihalobacter prosperus F5.</title>
        <authorList>
            <person name="Khaleque H.N."/>
            <person name="Ramsay J.P."/>
            <person name="Kaksonen A.H."/>
            <person name="Boxall N.J."/>
            <person name="Watkin E.L.J."/>
        </authorList>
    </citation>
    <scope>NUCLEOTIDE SEQUENCE [LARGE SCALE GENOMIC DNA]</scope>
    <source>
        <strain evidence="3">F5</strain>
    </source>
</reference>
<dbReference type="EMBL" id="CP017415">
    <property type="protein sequence ID" value="AOU99227.1"/>
    <property type="molecule type" value="Genomic_DNA"/>
</dbReference>
<protein>
    <submittedName>
        <fullName evidence="2">Uncharacterized protein</fullName>
    </submittedName>
</protein>